<dbReference type="PANTHER" id="PTHR39186">
    <property type="entry name" value="DUF2071 FAMILY PROTEIN"/>
    <property type="match status" value="1"/>
</dbReference>
<accession>A0A2T0TRU4</accession>
<reference evidence="1 2" key="1">
    <citation type="submission" date="2018-03" db="EMBL/GenBank/DDBJ databases">
        <title>Genomic Encyclopedia of Type Strains, Phase III (KMG-III): the genomes of soil and plant-associated and newly described type strains.</title>
        <authorList>
            <person name="Whitman W."/>
        </authorList>
    </citation>
    <scope>NUCLEOTIDE SEQUENCE [LARGE SCALE GENOMIC DNA]</scope>
    <source>
        <strain evidence="1 2">CGMCC 1.9313</strain>
    </source>
</reference>
<sequence>MTHKQILGAPNHRQFPKPHTPWLMYQEWYGVVFLHIPVYTDIVIPLIPKGTVPDLYNGQAWISVLAFTVRNAHPRIAPPLPYLSNFHEINLRTYVRFARNDRPGITFLDINASKSLPSFLGRAYGLPYRHADIYRYERSAQLKIISQKAEGCSMNLDITTSAITHTKSPLDVWLTERFIAYQQLRDGIYSYPIQHKEWQLKPMTMDGSLQYNFKGLELSYKDVQLAHYADNMQVLLWNRMHNHYLK</sequence>
<evidence type="ECO:0008006" key="3">
    <source>
        <dbReference type="Google" id="ProtNLM"/>
    </source>
</evidence>
<gene>
    <name evidence="1" type="ORF">B0I27_11541</name>
</gene>
<dbReference type="EMBL" id="PVTH01000015">
    <property type="protein sequence ID" value="PRY48340.1"/>
    <property type="molecule type" value="Genomic_DNA"/>
</dbReference>
<protein>
    <recommendedName>
        <fullName evidence="3">Acetoacetate decarboxylase</fullName>
    </recommendedName>
</protein>
<dbReference type="InterPro" id="IPR018644">
    <property type="entry name" value="DUF2071"/>
</dbReference>
<keyword evidence="2" id="KW-1185">Reference proteome</keyword>
<dbReference type="RefSeq" id="WP_106295513.1">
    <property type="nucleotide sequence ID" value="NZ_PVTH01000015.1"/>
</dbReference>
<name>A0A2T0TRU4_9SPHI</name>
<dbReference type="Pfam" id="PF09844">
    <property type="entry name" value="DUF2071"/>
    <property type="match status" value="1"/>
</dbReference>
<evidence type="ECO:0000313" key="2">
    <source>
        <dbReference type="Proteomes" id="UP000238034"/>
    </source>
</evidence>
<dbReference type="OrthoDB" id="1421826at2"/>
<dbReference type="AlphaFoldDB" id="A0A2T0TRU4"/>
<dbReference type="PANTHER" id="PTHR39186:SF1">
    <property type="entry name" value="DUF2071 DOMAIN-CONTAINING PROTEIN"/>
    <property type="match status" value="1"/>
</dbReference>
<proteinExistence type="predicted"/>
<organism evidence="1 2">
    <name type="scientific">Arcticibacter pallidicorallinus</name>
    <dbReference type="NCBI Taxonomy" id="1259464"/>
    <lineage>
        <taxon>Bacteria</taxon>
        <taxon>Pseudomonadati</taxon>
        <taxon>Bacteroidota</taxon>
        <taxon>Sphingobacteriia</taxon>
        <taxon>Sphingobacteriales</taxon>
        <taxon>Sphingobacteriaceae</taxon>
        <taxon>Arcticibacter</taxon>
    </lineage>
</organism>
<dbReference type="Proteomes" id="UP000238034">
    <property type="component" value="Unassembled WGS sequence"/>
</dbReference>
<evidence type="ECO:0000313" key="1">
    <source>
        <dbReference type="EMBL" id="PRY48340.1"/>
    </source>
</evidence>
<comment type="caution">
    <text evidence="1">The sequence shown here is derived from an EMBL/GenBank/DDBJ whole genome shotgun (WGS) entry which is preliminary data.</text>
</comment>